<dbReference type="InterPro" id="IPR050625">
    <property type="entry name" value="ParA/MinD_ATPase"/>
</dbReference>
<evidence type="ECO:0000313" key="2">
    <source>
        <dbReference type="EMBL" id="PJF41893.1"/>
    </source>
</evidence>
<gene>
    <name evidence="2" type="ORF">CUN50_05920</name>
</gene>
<proteinExistence type="predicted"/>
<dbReference type="SUPFAM" id="SSF52540">
    <property type="entry name" value="P-loop containing nucleoside triphosphate hydrolases"/>
    <property type="match status" value="1"/>
</dbReference>
<dbReference type="Pfam" id="PF01656">
    <property type="entry name" value="CbiA"/>
    <property type="match status" value="1"/>
</dbReference>
<protein>
    <recommendedName>
        <fullName evidence="1">CobQ/CobB/MinD/ParA nucleotide binding domain-containing protein</fullName>
    </recommendedName>
</protein>
<dbReference type="PANTHER" id="PTHR43384:SF10">
    <property type="entry name" value="ATPASE INVOLVED IN CHROMOSOME PARTITIONING, PARA_MIND FAMILY"/>
    <property type="match status" value="1"/>
</dbReference>
<feature type="domain" description="CobQ/CobB/MinD/ParA nucleotide binding" evidence="1">
    <location>
        <begin position="6"/>
        <end position="212"/>
    </location>
</feature>
<dbReference type="GO" id="GO:0009898">
    <property type="term" value="C:cytoplasmic side of plasma membrane"/>
    <property type="evidence" value="ECO:0007669"/>
    <property type="project" value="TreeGrafter"/>
</dbReference>
<name>A0A2M8PWH0_9CHLR</name>
<dbReference type="EMBL" id="PGTL01000057">
    <property type="protein sequence ID" value="PJF41893.1"/>
    <property type="molecule type" value="Genomic_DNA"/>
</dbReference>
<dbReference type="GO" id="GO:0051782">
    <property type="term" value="P:negative regulation of cell division"/>
    <property type="evidence" value="ECO:0007669"/>
    <property type="project" value="TreeGrafter"/>
</dbReference>
<dbReference type="Proteomes" id="UP000228947">
    <property type="component" value="Unassembled WGS sequence"/>
</dbReference>
<dbReference type="GO" id="GO:0005524">
    <property type="term" value="F:ATP binding"/>
    <property type="evidence" value="ECO:0007669"/>
    <property type="project" value="TreeGrafter"/>
</dbReference>
<dbReference type="AlphaFoldDB" id="A0A2M8PWH0"/>
<evidence type="ECO:0000259" key="1">
    <source>
        <dbReference type="Pfam" id="PF01656"/>
    </source>
</evidence>
<sequence length="242" mass="25985">MTRVISLHSFSEGAGRTTLAANIAALMAQRGQRVALLCARADDPTLERLFSLNSHTPTLYDYIQGSVPMADVAQLVSDQSGVKRGKLYVAKLGVPNDVPPSLNALSGALDTLIETFRLDVVLIENPHGLARSALMLIALADLLAIVMLLDQEYYQGTSVLLDVAERLSVPMIRLIVNRVPPEFAQAEVKGRVEATYRHSVTVVVPETPDLSSRAGLIALYNPSRAFSAACSVAAAAFLESDL</sequence>
<dbReference type="PANTHER" id="PTHR43384">
    <property type="entry name" value="SEPTUM SITE-DETERMINING PROTEIN MIND HOMOLOG, CHLOROPLASTIC-RELATED"/>
    <property type="match status" value="1"/>
</dbReference>
<dbReference type="GO" id="GO:0005829">
    <property type="term" value="C:cytosol"/>
    <property type="evidence" value="ECO:0007669"/>
    <property type="project" value="TreeGrafter"/>
</dbReference>
<dbReference type="InterPro" id="IPR002586">
    <property type="entry name" value="CobQ/CobB/MinD/ParA_Nub-bd_dom"/>
</dbReference>
<evidence type="ECO:0000313" key="3">
    <source>
        <dbReference type="Proteomes" id="UP000228947"/>
    </source>
</evidence>
<accession>A0A2M8PWH0</accession>
<dbReference type="Gene3D" id="3.40.50.300">
    <property type="entry name" value="P-loop containing nucleotide triphosphate hydrolases"/>
    <property type="match status" value="1"/>
</dbReference>
<dbReference type="GO" id="GO:0016887">
    <property type="term" value="F:ATP hydrolysis activity"/>
    <property type="evidence" value="ECO:0007669"/>
    <property type="project" value="TreeGrafter"/>
</dbReference>
<reference evidence="2 3" key="1">
    <citation type="submission" date="2017-11" db="EMBL/GenBank/DDBJ databases">
        <title>Evolution of Phototrophy in the Chloroflexi Phylum Driven by Horizontal Gene Transfer.</title>
        <authorList>
            <person name="Ward L.M."/>
            <person name="Hemp J."/>
            <person name="Shih P.M."/>
            <person name="Mcglynn S.E."/>
            <person name="Fischer W."/>
        </authorList>
    </citation>
    <scope>NUCLEOTIDE SEQUENCE [LARGE SCALE GENOMIC DNA]</scope>
    <source>
        <strain evidence="2">CP1_1M</strain>
    </source>
</reference>
<dbReference type="InterPro" id="IPR027417">
    <property type="entry name" value="P-loop_NTPase"/>
</dbReference>
<organism evidence="2 3">
    <name type="scientific">Candidatus Thermofonsia Clade 1 bacterium</name>
    <dbReference type="NCBI Taxonomy" id="2364210"/>
    <lineage>
        <taxon>Bacteria</taxon>
        <taxon>Bacillati</taxon>
        <taxon>Chloroflexota</taxon>
        <taxon>Candidatus Thermofontia</taxon>
        <taxon>Candidatus Thermofonsia Clade 1</taxon>
    </lineage>
</organism>
<comment type="caution">
    <text evidence="2">The sequence shown here is derived from an EMBL/GenBank/DDBJ whole genome shotgun (WGS) entry which is preliminary data.</text>
</comment>